<keyword evidence="2" id="KW-1133">Transmembrane helix</keyword>
<dbReference type="AlphaFoldDB" id="A0A4S8N7A2"/>
<proteinExistence type="predicted"/>
<protein>
    <submittedName>
        <fullName evidence="3">Uncharacterized protein</fullName>
    </submittedName>
</protein>
<evidence type="ECO:0000256" key="1">
    <source>
        <dbReference type="SAM" id="MobiDB-lite"/>
    </source>
</evidence>
<keyword evidence="2" id="KW-0472">Membrane</keyword>
<accession>A0A4S8N7A2</accession>
<dbReference type="RefSeq" id="WP_136563139.1">
    <property type="nucleotide sequence ID" value="NZ_STGW01000007.1"/>
</dbReference>
<sequence>MSEQSLRDLLRDRAAEVEEADLAGAAWARARRTRQRRVTAVASAAVVAVVASGAAVVATGGGDGPGPTSPTPQTTTPPVPTATAGTGPVPHAVRAGRQHGAEIWWAPEKSAEVALPVRDVDGVPETIDLSAGAPPHRPGMTATAAFTVLAEDGQERVVLLGSDASTYSLDTSRLDPVADEGGNRFVSLGDQGLAPDGRHVFFRQVSSLEVYDLMTGKWTSIDTPDWVAEGARWQIESAAAGLGGEPPAADAATIWVPEVLGEEDGPGTVYRPSGQGLRTDWIAHYDLWEAAGAEPYGPQALDPLGIHLSGFGPATAQQMFPTVELVDPDGARVMGADVVVTRDQSFSNLSVLVLPFGGADGARWNACCPVVGWLGGPETVLLESHGNEWRVLGWDVGTRRLWRVTEVVGWVPGQDSVVGRWAALGPR</sequence>
<feature type="region of interest" description="Disordered" evidence="1">
    <location>
        <begin position="60"/>
        <end position="88"/>
    </location>
</feature>
<keyword evidence="2" id="KW-0812">Transmembrane</keyword>
<gene>
    <name evidence="3" type="ORF">E9934_12060</name>
</gene>
<feature type="transmembrane region" description="Helical" evidence="2">
    <location>
        <begin position="38"/>
        <end position="58"/>
    </location>
</feature>
<reference evidence="3 4" key="1">
    <citation type="journal article" date="2009" name="Int. J. Syst. Evol. Microbiol.">
        <title>Nocardioides caeni sp. nov., isolated from wastewater.</title>
        <authorList>
            <person name="Yoon J.H."/>
            <person name="Kang S.J."/>
            <person name="Park S."/>
            <person name="Kim W."/>
            <person name="Oh T.K."/>
        </authorList>
    </citation>
    <scope>NUCLEOTIDE SEQUENCE [LARGE SCALE GENOMIC DNA]</scope>
    <source>
        <strain evidence="3 4">DSM 23134</strain>
    </source>
</reference>
<evidence type="ECO:0000256" key="2">
    <source>
        <dbReference type="SAM" id="Phobius"/>
    </source>
</evidence>
<feature type="compositionally biased region" description="Pro residues" evidence="1">
    <location>
        <begin position="67"/>
        <end position="80"/>
    </location>
</feature>
<dbReference type="OrthoDB" id="4855658at2"/>
<dbReference type="EMBL" id="STGW01000007">
    <property type="protein sequence ID" value="THV12088.1"/>
    <property type="molecule type" value="Genomic_DNA"/>
</dbReference>
<name>A0A4S8N7A2_9ACTN</name>
<evidence type="ECO:0000313" key="3">
    <source>
        <dbReference type="EMBL" id="THV12088.1"/>
    </source>
</evidence>
<organism evidence="3 4">
    <name type="scientific">Nocardioides caeni</name>
    <dbReference type="NCBI Taxonomy" id="574700"/>
    <lineage>
        <taxon>Bacteria</taxon>
        <taxon>Bacillati</taxon>
        <taxon>Actinomycetota</taxon>
        <taxon>Actinomycetes</taxon>
        <taxon>Propionibacteriales</taxon>
        <taxon>Nocardioidaceae</taxon>
        <taxon>Nocardioides</taxon>
    </lineage>
</organism>
<comment type="caution">
    <text evidence="3">The sequence shown here is derived from an EMBL/GenBank/DDBJ whole genome shotgun (WGS) entry which is preliminary data.</text>
</comment>
<dbReference type="Proteomes" id="UP000307087">
    <property type="component" value="Unassembled WGS sequence"/>
</dbReference>
<evidence type="ECO:0000313" key="4">
    <source>
        <dbReference type="Proteomes" id="UP000307087"/>
    </source>
</evidence>
<keyword evidence="4" id="KW-1185">Reference proteome</keyword>